<feature type="non-terminal residue" evidence="1">
    <location>
        <position position="426"/>
    </location>
</feature>
<comment type="caution">
    <text evidence="1">The sequence shown here is derived from an EMBL/GenBank/DDBJ whole genome shotgun (WGS) entry which is preliminary data.</text>
</comment>
<name>A0A932QYV1_9BACT</name>
<dbReference type="Proteomes" id="UP000753196">
    <property type="component" value="Unassembled WGS sequence"/>
</dbReference>
<gene>
    <name evidence="1" type="ORF">HY221_01710</name>
</gene>
<reference evidence="1" key="1">
    <citation type="submission" date="2020-07" db="EMBL/GenBank/DDBJ databases">
        <title>Huge and variable diversity of episymbiotic CPR bacteria and DPANN archaea in groundwater ecosystems.</title>
        <authorList>
            <person name="He C.Y."/>
            <person name="Keren R."/>
            <person name="Whittaker M."/>
            <person name="Farag I.F."/>
            <person name="Doudna J."/>
            <person name="Cate J.H.D."/>
            <person name="Banfield J.F."/>
        </authorList>
    </citation>
    <scope>NUCLEOTIDE SEQUENCE</scope>
    <source>
        <strain evidence="1">NC_groundwater_973_Pr1_S-0.2um_54_13</strain>
    </source>
</reference>
<evidence type="ECO:0000313" key="1">
    <source>
        <dbReference type="EMBL" id="MBI3631028.1"/>
    </source>
</evidence>
<dbReference type="AlphaFoldDB" id="A0A932QYV1"/>
<organism evidence="1 2">
    <name type="scientific">Candidatus Sungiibacteriota bacterium</name>
    <dbReference type="NCBI Taxonomy" id="2750080"/>
    <lineage>
        <taxon>Bacteria</taxon>
        <taxon>Candidatus Sungiibacteriota</taxon>
    </lineage>
</organism>
<evidence type="ECO:0000313" key="2">
    <source>
        <dbReference type="Proteomes" id="UP000753196"/>
    </source>
</evidence>
<accession>A0A932QYV1</accession>
<dbReference type="EMBL" id="JACQCR010000038">
    <property type="protein sequence ID" value="MBI3631028.1"/>
    <property type="molecule type" value="Genomic_DNA"/>
</dbReference>
<sequence length="426" mass="48283">MTKKTPHVNPQARGTEAAEKPQICFLLALWGENYIRTFCEVSLRSLLAEGNIPALAREYTCSFCLLTTRSSIPLFEKQKLFPLLSKYCDIRYVEIEDVIYKGNHSATLTVALERGMRQMGTAILNTYFIFLVADYFFASHSLSGLLPYLKQGVSAITAGNYQVVEEEVLEDIRGYIDPETGTISIPNRELVSWSLSHLHPMTVANTVDATNTYAKHANRLFWRIDKDTLLGRFYLRHMLCIRPEIDDYVIGASCDYSFVEEMCPSGNVVHLSDSDEYLVIELQPLLHEGKFIEVGRHDPATHATGLMEWTTAAQRANAHTTVLFHATERSPKTEQVRAESQQYIERIESLMHSPPAPVRGHHYWVSCVQWITAMIACEPEIYSQQIPNLRRNLWQSPVFGPALKAAGATIDSFPPMLDKELSQESY</sequence>
<proteinExistence type="predicted"/>
<protein>
    <submittedName>
        <fullName evidence="1">Uncharacterized protein</fullName>
    </submittedName>
</protein>